<dbReference type="GO" id="GO:0009116">
    <property type="term" value="P:nucleoside metabolic process"/>
    <property type="evidence" value="ECO:0007669"/>
    <property type="project" value="InterPro"/>
</dbReference>
<reference evidence="1 2" key="1">
    <citation type="submission" date="2015-06" db="EMBL/GenBank/DDBJ databases">
        <title>Draft genome sequence of an Alphaproteobacteria species associated to the Mediterranean sponge Oscarella lobularis.</title>
        <authorList>
            <person name="Jourda C."/>
            <person name="Santini S."/>
            <person name="Claverie J.-M."/>
        </authorList>
    </citation>
    <scope>NUCLEOTIDE SEQUENCE [LARGE SCALE GENOMIC DNA]</scope>
    <source>
        <strain evidence="1">IGS</strain>
    </source>
</reference>
<dbReference type="InterPro" id="IPR035994">
    <property type="entry name" value="Nucleoside_phosphorylase_sf"/>
</dbReference>
<evidence type="ECO:0000313" key="1">
    <source>
        <dbReference type="EMBL" id="KMW58568.1"/>
    </source>
</evidence>
<accession>A0A0J9GYK8</accession>
<dbReference type="EMBL" id="LFTY01000002">
    <property type="protein sequence ID" value="KMW58568.1"/>
    <property type="molecule type" value="Genomic_DNA"/>
</dbReference>
<protein>
    <submittedName>
        <fullName evidence="1">Uncharacterized protein</fullName>
    </submittedName>
</protein>
<dbReference type="SUPFAM" id="SSF53167">
    <property type="entry name" value="Purine and uridine phosphorylases"/>
    <property type="match status" value="1"/>
</dbReference>
<name>A0A0J9GYK8_9RHOB</name>
<dbReference type="Proteomes" id="UP000037178">
    <property type="component" value="Unassembled WGS sequence"/>
</dbReference>
<dbReference type="PATRIC" id="fig|1675527.3.peg.3708"/>
<keyword evidence="2" id="KW-1185">Reference proteome</keyword>
<evidence type="ECO:0000313" key="2">
    <source>
        <dbReference type="Proteomes" id="UP000037178"/>
    </source>
</evidence>
<dbReference type="AlphaFoldDB" id="A0A0J9GYK8"/>
<proteinExistence type="predicted"/>
<dbReference type="GO" id="GO:0003824">
    <property type="term" value="F:catalytic activity"/>
    <property type="evidence" value="ECO:0007669"/>
    <property type="project" value="InterPro"/>
</dbReference>
<dbReference type="RefSeq" id="WP_049644162.1">
    <property type="nucleotide sequence ID" value="NZ_LFTY01000002.1"/>
</dbReference>
<gene>
    <name evidence="1" type="ORF">AIOL_003545</name>
</gene>
<dbReference type="STRING" id="1675527.AIOL_003545"/>
<sequence>MATNRSTDAHRCKKPYELPPLPVIDWSLVGSTKPEVVDLGSPSASDPMPRADIAVMTWTSAEWAALDHVFVNSDKEAYASSDAFRDGWHWRSSGGSDNNSHLWGYYAMVKITPDAGGDPLRVLLFKADAHLAHPPYGAGMMKMVEVLISEAAPKRLYSIGTAGGATISEKLGDTAVTNAGKIQLKLEENKKLGIDGETVTGDWFPSTARFGDVEDKLLYKLEPLIKEPFLQNMMCEALYDNGYGDKSWIGKYDVTDMMNDAMRDLDAPKGLDKKGVPLLTTDYYFISSIDDTTGYSALEMDDAVLGLQAQKQDTAFCFVRNVSDPVVPMKTGGGEDIPQELRESWSSQIYSNFGFYTSMNGALITWAAIVAD</sequence>
<comment type="caution">
    <text evidence="1">The sequence shown here is derived from an EMBL/GenBank/DDBJ whole genome shotgun (WGS) entry which is preliminary data.</text>
</comment>
<dbReference type="OrthoDB" id="3078193at2"/>
<organism evidence="1 2">
    <name type="scientific">Candidatus Rhodobacter oscarellae</name>
    <dbReference type="NCBI Taxonomy" id="1675527"/>
    <lineage>
        <taxon>Bacteria</taxon>
        <taxon>Pseudomonadati</taxon>
        <taxon>Pseudomonadota</taxon>
        <taxon>Alphaproteobacteria</taxon>
        <taxon>Rhodobacterales</taxon>
        <taxon>Rhodobacter group</taxon>
        <taxon>Rhodobacter</taxon>
    </lineage>
</organism>